<evidence type="ECO:0000313" key="2">
    <source>
        <dbReference type="Proteomes" id="UP001056201"/>
    </source>
</evidence>
<dbReference type="EMBL" id="CP097636">
    <property type="protein sequence ID" value="URI11030.1"/>
    <property type="molecule type" value="Genomic_DNA"/>
</dbReference>
<organism evidence="1 2">
    <name type="scientific">Aquincola tertiaricarbonis</name>
    <dbReference type="NCBI Taxonomy" id="391953"/>
    <lineage>
        <taxon>Bacteria</taxon>
        <taxon>Pseudomonadati</taxon>
        <taxon>Pseudomonadota</taxon>
        <taxon>Betaproteobacteria</taxon>
        <taxon>Burkholderiales</taxon>
        <taxon>Sphaerotilaceae</taxon>
        <taxon>Aquincola</taxon>
    </lineage>
</organism>
<protein>
    <submittedName>
        <fullName evidence="1">Uncharacterized protein</fullName>
    </submittedName>
</protein>
<evidence type="ECO:0000313" key="1">
    <source>
        <dbReference type="EMBL" id="URI11030.1"/>
    </source>
</evidence>
<dbReference type="RefSeq" id="WP_250199228.1">
    <property type="nucleotide sequence ID" value="NZ_CP097636.1"/>
</dbReference>
<reference evidence="1" key="1">
    <citation type="submission" date="2022-05" db="EMBL/GenBank/DDBJ databases">
        <title>An RpoN-dependent PEP-CTERM gene is involved in floc formation of an Aquincola tertiaricarbonis strain.</title>
        <authorList>
            <person name="Qiu D."/>
            <person name="Xia M."/>
        </authorList>
    </citation>
    <scope>NUCLEOTIDE SEQUENCE</scope>
    <source>
        <strain evidence="1">RN12</strain>
    </source>
</reference>
<proteinExistence type="predicted"/>
<sequence>MTAQHTHGCCADKACTDKTCMQLPAGKTCGGCVNFRHCAAFYAHEATDTSCDFFPRRYREAATKEPGNG</sequence>
<keyword evidence="2" id="KW-1185">Reference proteome</keyword>
<gene>
    <name evidence="1" type="ORF">MW290_18855</name>
</gene>
<accession>A0ABY4SI82</accession>
<name>A0ABY4SI82_AQUTE</name>
<dbReference type="Proteomes" id="UP001056201">
    <property type="component" value="Chromosome 2"/>
</dbReference>